<protein>
    <submittedName>
        <fullName evidence="1">Uncharacterized protein</fullName>
    </submittedName>
</protein>
<evidence type="ECO:0000313" key="1">
    <source>
        <dbReference type="EnsemblProtists" id="HpaP805574"/>
    </source>
</evidence>
<reference evidence="1" key="2">
    <citation type="submission" date="2015-06" db="UniProtKB">
        <authorList>
            <consortium name="EnsemblProtists"/>
        </authorList>
    </citation>
    <scope>IDENTIFICATION</scope>
    <source>
        <strain evidence="1">Emoy2</strain>
    </source>
</reference>
<sequence>MVWIRLYHKRSAVVGAFRGGPLGSEREVVNKKHKAKSKQFDNLGGFKFNYLIYVWGEGSLAKTEGSLAAPYNKS</sequence>
<dbReference type="EnsemblProtists" id="HpaT805574">
    <property type="protein sequence ID" value="HpaP805574"/>
    <property type="gene ID" value="HpaG805574"/>
</dbReference>
<name>M4BGP9_HYAAE</name>
<accession>M4BGP9</accession>
<evidence type="ECO:0000313" key="2">
    <source>
        <dbReference type="Proteomes" id="UP000011713"/>
    </source>
</evidence>
<keyword evidence="2" id="KW-1185">Reference proteome</keyword>
<dbReference type="Proteomes" id="UP000011713">
    <property type="component" value="Unassembled WGS sequence"/>
</dbReference>
<proteinExistence type="predicted"/>
<dbReference type="AlphaFoldDB" id="M4BGP9"/>
<organism evidence="1 2">
    <name type="scientific">Hyaloperonospora arabidopsidis (strain Emoy2)</name>
    <name type="common">Downy mildew agent</name>
    <name type="synonym">Peronospora arabidopsidis</name>
    <dbReference type="NCBI Taxonomy" id="559515"/>
    <lineage>
        <taxon>Eukaryota</taxon>
        <taxon>Sar</taxon>
        <taxon>Stramenopiles</taxon>
        <taxon>Oomycota</taxon>
        <taxon>Peronosporomycetes</taxon>
        <taxon>Peronosporales</taxon>
        <taxon>Peronosporaceae</taxon>
        <taxon>Hyaloperonospora</taxon>
    </lineage>
</organism>
<dbReference type="VEuPathDB" id="FungiDB:HpaG805574"/>
<reference evidence="2" key="1">
    <citation type="journal article" date="2010" name="Science">
        <title>Signatures of adaptation to obligate biotrophy in the Hyaloperonospora arabidopsidis genome.</title>
        <authorList>
            <person name="Baxter L."/>
            <person name="Tripathy S."/>
            <person name="Ishaque N."/>
            <person name="Boot N."/>
            <person name="Cabral A."/>
            <person name="Kemen E."/>
            <person name="Thines M."/>
            <person name="Ah-Fong A."/>
            <person name="Anderson R."/>
            <person name="Badejoko W."/>
            <person name="Bittner-Eddy P."/>
            <person name="Boore J.L."/>
            <person name="Chibucos M.C."/>
            <person name="Coates M."/>
            <person name="Dehal P."/>
            <person name="Delehaunty K."/>
            <person name="Dong S."/>
            <person name="Downton P."/>
            <person name="Dumas B."/>
            <person name="Fabro G."/>
            <person name="Fronick C."/>
            <person name="Fuerstenberg S.I."/>
            <person name="Fulton L."/>
            <person name="Gaulin E."/>
            <person name="Govers F."/>
            <person name="Hughes L."/>
            <person name="Humphray S."/>
            <person name="Jiang R.H."/>
            <person name="Judelson H."/>
            <person name="Kamoun S."/>
            <person name="Kyung K."/>
            <person name="Meijer H."/>
            <person name="Minx P."/>
            <person name="Morris P."/>
            <person name="Nelson J."/>
            <person name="Phuntumart V."/>
            <person name="Qutob D."/>
            <person name="Rehmany A."/>
            <person name="Rougon-Cardoso A."/>
            <person name="Ryden P."/>
            <person name="Torto-Alalibo T."/>
            <person name="Studholme D."/>
            <person name="Wang Y."/>
            <person name="Win J."/>
            <person name="Wood J."/>
            <person name="Clifton S.W."/>
            <person name="Rogers J."/>
            <person name="Van den Ackerveken G."/>
            <person name="Jones J.D."/>
            <person name="McDowell J.M."/>
            <person name="Beynon J."/>
            <person name="Tyler B.M."/>
        </authorList>
    </citation>
    <scope>NUCLEOTIDE SEQUENCE [LARGE SCALE GENOMIC DNA]</scope>
    <source>
        <strain evidence="2">Emoy2</strain>
    </source>
</reference>
<dbReference type="HOGENOM" id="CLU_2693068_0_0_1"/>
<dbReference type="InParanoid" id="M4BGP9"/>
<dbReference type="EMBL" id="JH598238">
    <property type="status" value="NOT_ANNOTATED_CDS"/>
    <property type="molecule type" value="Genomic_DNA"/>
</dbReference>